<feature type="transmembrane region" description="Helical" evidence="6">
    <location>
        <begin position="374"/>
        <end position="395"/>
    </location>
</feature>
<keyword evidence="4 6" id="KW-1133">Transmembrane helix</keyword>
<keyword evidence="5 6" id="KW-0472">Membrane</keyword>
<feature type="domain" description="MacB-like periplasmic core" evidence="8">
    <location>
        <begin position="20"/>
        <end position="236"/>
    </location>
</feature>
<name>A0ABR7DJ09_9BACT</name>
<gene>
    <name evidence="9" type="ORF">H8S65_01325</name>
</gene>
<feature type="transmembrane region" description="Helical" evidence="6">
    <location>
        <begin position="759"/>
        <end position="782"/>
    </location>
</feature>
<dbReference type="PANTHER" id="PTHR30572">
    <property type="entry name" value="MEMBRANE COMPONENT OF TRANSPORTER-RELATED"/>
    <property type="match status" value="1"/>
</dbReference>
<dbReference type="PANTHER" id="PTHR30572:SF18">
    <property type="entry name" value="ABC-TYPE MACROLIDE FAMILY EXPORT SYSTEM PERMEASE COMPONENT 2"/>
    <property type="match status" value="1"/>
</dbReference>
<evidence type="ECO:0000313" key="10">
    <source>
        <dbReference type="Proteomes" id="UP000651475"/>
    </source>
</evidence>
<evidence type="ECO:0000259" key="8">
    <source>
        <dbReference type="Pfam" id="PF12704"/>
    </source>
</evidence>
<keyword evidence="3 6" id="KW-0812">Transmembrane</keyword>
<organism evidence="9 10">
    <name type="scientific">Parabacteroides hominis</name>
    <dbReference type="NCBI Taxonomy" id="2763057"/>
    <lineage>
        <taxon>Bacteria</taxon>
        <taxon>Pseudomonadati</taxon>
        <taxon>Bacteroidota</taxon>
        <taxon>Bacteroidia</taxon>
        <taxon>Bacteroidales</taxon>
        <taxon>Tannerellaceae</taxon>
        <taxon>Parabacteroides</taxon>
    </lineage>
</organism>
<dbReference type="InterPro" id="IPR003838">
    <property type="entry name" value="ABC3_permease_C"/>
</dbReference>
<feature type="transmembrane region" description="Helical" evidence="6">
    <location>
        <begin position="676"/>
        <end position="701"/>
    </location>
</feature>
<feature type="transmembrane region" description="Helical" evidence="6">
    <location>
        <begin position="281"/>
        <end position="305"/>
    </location>
</feature>
<feature type="transmembrane region" description="Helical" evidence="6">
    <location>
        <begin position="728"/>
        <end position="747"/>
    </location>
</feature>
<reference evidence="9 10" key="1">
    <citation type="submission" date="2020-08" db="EMBL/GenBank/DDBJ databases">
        <title>Genome public.</title>
        <authorList>
            <person name="Liu C."/>
            <person name="Sun Q."/>
        </authorList>
    </citation>
    <scope>NUCLEOTIDE SEQUENCE [LARGE SCALE GENOMIC DNA]</scope>
    <source>
        <strain evidence="9 10">NSJ-79</strain>
    </source>
</reference>
<feature type="transmembrane region" description="Helical" evidence="6">
    <location>
        <begin position="416"/>
        <end position="440"/>
    </location>
</feature>
<sequence>MLKHYVKVALRLIKRSFLFSSINMLGFVVGMTAAFLIYLWIVDELTFEDFNKNRNEIYRVIREIEHADGQVPSTVTQLSGIFRKDFPKVENATFVKYSSTDDFHYGDDFIVAKLAYVDTTFFDVFDFPVIAGDPKLMKKDPQQIVISEETAKRMFGNASAVGKEIIHNFWREQRPYKIAAVLKVPRKSHIQFDVLIGWNSFLSYNKEDENNWGWSERMHVYVQLKKGLKLTDTDRQMMRNLWVDRSQWGKPLDLQPLADIHLHTTFKEPDDVCNHGNMQQVYLFAVLASLIIFMGAFNFTTLSTARASQRFKEIGIRKVTGAKRKMLISQFLSESLVQAFLALLLALALTELLLPLFNRFVGKDIGLMFSWETLLFVLFGILGVGCLAGAFPAFYMSSVNPLLALKGGKTTGKKGALIKGLVCVQFVIAITMIIGTMITFKQLHYLQNADVGVNTENLVVVDVDDWREESIPYKQEVLKNPYVESIAIGVDLSDFLQGYRWETSKFSWQDGAGKVDSLEMVGLVGDKDFFQTLGLELLKGEVLEADPDKFWSGAYGVTPIVINETAWRMLKVENPVGMILNGGPFLSGRGTSRIIGIVKDFNYQPLREKIRPVFMYYTNQLLDKMYVKISPGKQAETLKFLKEKYEEMRPNHLFVPQLFKNVLKNNYAREQQLSQMFLIFTVLAIIVAMMGVFGLVALSTAQRTKEIGIRKVNGAHSDRIVRMFCLEYMRWVGIAFVIACPVGYLFMDRWLSNFAYRVAIGWWLFPLAGLIILSVTILTVVVQVWRAASRNPVTSLRYE</sequence>
<evidence type="ECO:0000259" key="7">
    <source>
        <dbReference type="Pfam" id="PF02687"/>
    </source>
</evidence>
<feature type="domain" description="ABC3 transporter permease C-terminal" evidence="7">
    <location>
        <begin position="679"/>
        <end position="792"/>
    </location>
</feature>
<dbReference type="Pfam" id="PF02687">
    <property type="entry name" value="FtsX"/>
    <property type="match status" value="2"/>
</dbReference>
<evidence type="ECO:0000256" key="1">
    <source>
        <dbReference type="ARBA" id="ARBA00004651"/>
    </source>
</evidence>
<evidence type="ECO:0000256" key="6">
    <source>
        <dbReference type="SAM" id="Phobius"/>
    </source>
</evidence>
<evidence type="ECO:0000256" key="2">
    <source>
        <dbReference type="ARBA" id="ARBA00022475"/>
    </source>
</evidence>
<evidence type="ECO:0000256" key="3">
    <source>
        <dbReference type="ARBA" id="ARBA00022692"/>
    </source>
</evidence>
<evidence type="ECO:0000256" key="4">
    <source>
        <dbReference type="ARBA" id="ARBA00022989"/>
    </source>
</evidence>
<dbReference type="Pfam" id="PF12704">
    <property type="entry name" value="MacB_PCD"/>
    <property type="match status" value="1"/>
</dbReference>
<accession>A0ABR7DJ09</accession>
<evidence type="ECO:0000313" key="9">
    <source>
        <dbReference type="EMBL" id="MBC5631420.1"/>
    </source>
</evidence>
<dbReference type="InterPro" id="IPR025857">
    <property type="entry name" value="MacB_PCD"/>
</dbReference>
<keyword evidence="2" id="KW-1003">Cell membrane</keyword>
<dbReference type="Proteomes" id="UP000651475">
    <property type="component" value="Unassembled WGS sequence"/>
</dbReference>
<dbReference type="InterPro" id="IPR050250">
    <property type="entry name" value="Macrolide_Exporter_MacB"/>
</dbReference>
<proteinExistence type="predicted"/>
<keyword evidence="10" id="KW-1185">Reference proteome</keyword>
<dbReference type="EMBL" id="JACOOJ010000001">
    <property type="protein sequence ID" value="MBC5631420.1"/>
    <property type="molecule type" value="Genomic_DNA"/>
</dbReference>
<evidence type="ECO:0000256" key="5">
    <source>
        <dbReference type="ARBA" id="ARBA00023136"/>
    </source>
</evidence>
<protein>
    <submittedName>
        <fullName evidence="9">ABC transporter permease</fullName>
    </submittedName>
</protein>
<feature type="transmembrane region" description="Helical" evidence="6">
    <location>
        <begin position="326"/>
        <end position="354"/>
    </location>
</feature>
<comment type="caution">
    <text evidence="9">The sequence shown here is derived from an EMBL/GenBank/DDBJ whole genome shotgun (WGS) entry which is preliminary data.</text>
</comment>
<feature type="transmembrane region" description="Helical" evidence="6">
    <location>
        <begin position="21"/>
        <end position="41"/>
    </location>
</feature>
<feature type="domain" description="ABC3 transporter permease C-terminal" evidence="7">
    <location>
        <begin position="286"/>
        <end position="401"/>
    </location>
</feature>
<dbReference type="RefSeq" id="WP_186928155.1">
    <property type="nucleotide sequence ID" value="NZ_JACOOJ010000001.1"/>
</dbReference>
<comment type="subcellular location">
    <subcellularLocation>
        <location evidence="1">Cell membrane</location>
        <topology evidence="1">Multi-pass membrane protein</topology>
    </subcellularLocation>
</comment>